<dbReference type="OrthoDB" id="7357196at2759"/>
<evidence type="ECO:0000256" key="2">
    <source>
        <dbReference type="SAM" id="SignalP"/>
    </source>
</evidence>
<dbReference type="InterPro" id="IPR001304">
    <property type="entry name" value="C-type_lectin-like"/>
</dbReference>
<dbReference type="CDD" id="cd00037">
    <property type="entry name" value="CLECT"/>
    <property type="match status" value="1"/>
</dbReference>
<dbReference type="SUPFAM" id="SSF56436">
    <property type="entry name" value="C-type lectin-like"/>
    <property type="match status" value="1"/>
</dbReference>
<proteinExistence type="predicted"/>
<dbReference type="SMART" id="SM00034">
    <property type="entry name" value="CLECT"/>
    <property type="match status" value="1"/>
</dbReference>
<keyword evidence="1" id="KW-1133">Transmembrane helix</keyword>
<accession>A0A8J2SB25</accession>
<feature type="transmembrane region" description="Helical" evidence="1">
    <location>
        <begin position="260"/>
        <end position="287"/>
    </location>
</feature>
<keyword evidence="1" id="KW-0812">Transmembrane</keyword>
<keyword evidence="2" id="KW-0732">Signal</keyword>
<organism evidence="4 5">
    <name type="scientific">Pelagomonas calceolata</name>
    <dbReference type="NCBI Taxonomy" id="35677"/>
    <lineage>
        <taxon>Eukaryota</taxon>
        <taxon>Sar</taxon>
        <taxon>Stramenopiles</taxon>
        <taxon>Ochrophyta</taxon>
        <taxon>Pelagophyceae</taxon>
        <taxon>Pelagomonadales</taxon>
        <taxon>Pelagomonadaceae</taxon>
        <taxon>Pelagomonas</taxon>
    </lineage>
</organism>
<reference evidence="4" key="1">
    <citation type="submission" date="2021-11" db="EMBL/GenBank/DDBJ databases">
        <authorList>
            <consortium name="Genoscope - CEA"/>
            <person name="William W."/>
        </authorList>
    </citation>
    <scope>NUCLEOTIDE SEQUENCE</scope>
</reference>
<evidence type="ECO:0000313" key="4">
    <source>
        <dbReference type="EMBL" id="CAH0366951.1"/>
    </source>
</evidence>
<comment type="caution">
    <text evidence="4">The sequence shown here is derived from an EMBL/GenBank/DDBJ whole genome shotgun (WGS) entry which is preliminary data.</text>
</comment>
<evidence type="ECO:0000259" key="3">
    <source>
        <dbReference type="PROSITE" id="PS50041"/>
    </source>
</evidence>
<evidence type="ECO:0000313" key="5">
    <source>
        <dbReference type="Proteomes" id="UP000789595"/>
    </source>
</evidence>
<name>A0A8J2SB25_9STRA</name>
<sequence length="336" mass="35945">MRTLVVLGSLAAARAYNGYAVGPDTLSYQAAVSYCVSVGGEIASIHSDADNEAARDACGDNVCWIGLRESGGEAGTHAFEQIWRWPDNSTAGADSYHNWAPGEPDYSEYYDERHAVMNEGHNPQYNRWNWRVSTSGLWFAIHSDTWSTYVPLCGVNAPTTAPTLSPAPTSSPKPTSSFSCDNDKCGVSGNDECCHSSWDEPVCSGGYVPVEFGDHDCLFTCCTVAVTHEEVTASGHQWEDHAVHSDDWDDDWGGGSGGGWALFIFLYLLVFSGVPAIITAIIACICVRCGCCKSCLPPKLKQKDLAATPPTVPSGVELTAPPAQVYKASIVASEGV</sequence>
<feature type="chain" id="PRO_5035312935" description="C-type lectin domain-containing protein" evidence="2">
    <location>
        <begin position="16"/>
        <end position="336"/>
    </location>
</feature>
<dbReference type="InterPro" id="IPR016187">
    <property type="entry name" value="CTDL_fold"/>
</dbReference>
<feature type="domain" description="C-type lectin" evidence="3">
    <location>
        <begin position="19"/>
        <end position="129"/>
    </location>
</feature>
<feature type="signal peptide" evidence="2">
    <location>
        <begin position="1"/>
        <end position="15"/>
    </location>
</feature>
<evidence type="ECO:0000256" key="1">
    <source>
        <dbReference type="SAM" id="Phobius"/>
    </source>
</evidence>
<dbReference type="EMBL" id="CAKKNE010000001">
    <property type="protein sequence ID" value="CAH0366951.1"/>
    <property type="molecule type" value="Genomic_DNA"/>
</dbReference>
<dbReference type="Gene3D" id="3.10.100.10">
    <property type="entry name" value="Mannose-Binding Protein A, subunit A"/>
    <property type="match status" value="1"/>
</dbReference>
<keyword evidence="5" id="KW-1185">Reference proteome</keyword>
<dbReference type="Proteomes" id="UP000789595">
    <property type="component" value="Unassembled WGS sequence"/>
</dbReference>
<dbReference type="InterPro" id="IPR016186">
    <property type="entry name" value="C-type_lectin-like/link_sf"/>
</dbReference>
<dbReference type="Pfam" id="PF00059">
    <property type="entry name" value="Lectin_C"/>
    <property type="match status" value="1"/>
</dbReference>
<keyword evidence="1" id="KW-0472">Membrane</keyword>
<protein>
    <recommendedName>
        <fullName evidence="3">C-type lectin domain-containing protein</fullName>
    </recommendedName>
</protein>
<dbReference type="AlphaFoldDB" id="A0A8J2SB25"/>
<gene>
    <name evidence="4" type="ORF">PECAL_1P34660</name>
</gene>
<dbReference type="PROSITE" id="PS50041">
    <property type="entry name" value="C_TYPE_LECTIN_2"/>
    <property type="match status" value="1"/>
</dbReference>